<dbReference type="STRING" id="1121432.SAMN02745219_03415"/>
<evidence type="ECO:0000313" key="1">
    <source>
        <dbReference type="EMBL" id="SHJ81929.1"/>
    </source>
</evidence>
<organism evidence="1 2">
    <name type="scientific">Desulfofundulus thermosubterraneus DSM 16057</name>
    <dbReference type="NCBI Taxonomy" id="1121432"/>
    <lineage>
        <taxon>Bacteria</taxon>
        <taxon>Bacillati</taxon>
        <taxon>Bacillota</taxon>
        <taxon>Clostridia</taxon>
        <taxon>Eubacteriales</taxon>
        <taxon>Peptococcaceae</taxon>
        <taxon>Desulfofundulus</taxon>
    </lineage>
</organism>
<dbReference type="InterPro" id="IPR013389">
    <property type="entry name" value="CRISPR-assoc_prot_Cas8b"/>
</dbReference>
<proteinExistence type="predicted"/>
<dbReference type="AlphaFoldDB" id="A0A1M6MEN3"/>
<dbReference type="Proteomes" id="UP000184529">
    <property type="component" value="Unassembled WGS sequence"/>
</dbReference>
<reference evidence="2" key="1">
    <citation type="submission" date="2016-11" db="EMBL/GenBank/DDBJ databases">
        <authorList>
            <person name="Varghese N."/>
            <person name="Submissions S."/>
        </authorList>
    </citation>
    <scope>NUCLEOTIDE SEQUENCE [LARGE SCALE GENOMIC DNA]</scope>
    <source>
        <strain evidence="2">DSM 16057</strain>
    </source>
</reference>
<dbReference type="Pfam" id="PF09484">
    <property type="entry name" value="Cas_TM1802"/>
    <property type="match status" value="1"/>
</dbReference>
<protein>
    <submittedName>
        <fullName evidence="1">CRISPR-associated protein TM1802 (Cas_TM1802)</fullName>
    </submittedName>
</protein>
<accession>A0A1M6MEN3</accession>
<gene>
    <name evidence="1" type="ORF">SAMN02745219_03415</name>
</gene>
<dbReference type="RefSeq" id="WP_072871454.1">
    <property type="nucleotide sequence ID" value="NZ_FQZM01000068.1"/>
</dbReference>
<keyword evidence="2" id="KW-1185">Reference proteome</keyword>
<dbReference type="OrthoDB" id="2676166at2"/>
<name>A0A1M6MEN3_9FIRM</name>
<dbReference type="EMBL" id="FQZM01000068">
    <property type="protein sequence ID" value="SHJ81929.1"/>
    <property type="molecule type" value="Genomic_DNA"/>
</dbReference>
<sequence length="694" mass="78407">MFIEKLVAQGRPFLAHGMSPAETLRQISDVKEQGRFLENVIVIEVEGEEKFKADALPLQTWGRYDEQGGTRRKKKIIFQAEVDRGLGTPFIIVSGGNKRAPQGRYGVPVYPVFPSHIPLLAASEKEARSFWQGRLKRTMSLPRVFSQDEEMHLAGLLKRAAVEVAKKVEESSNQGHALVVLVLPQPEGPYRYADKMPVKGDRDYTLVGESVLNPGKYIVAHLPTVARYFWASKMEEGAEKGKRERCSLCGREGEAVSAYSKAWPLLAPTWHPPISEELKKGKNIDLAAAIGALCRECYSSLIVGAGVFDELSTRLPLSLTRELFVPVASAGGREVARKSKSQPPGIWGCALVVSLFAEQGEEQGEFFTDALKTLRLKQIRPDRQDRLITAITGFEAVLPDEFNSDQYRLTLIYYSGNPAQGDVHLRAVIEDVLPSTVSRLLDYMPQVAEEAVHVRRRLVGERNEEQRDGRYDSLFYLLTRAYGGCYLWHALRSVLHRRPIAWDAFTAGAAARMNGWARLGDEKLSYWNLRDEVIFYLAFRRFYNLYNSLLPGGGRKVGDWREMLNKVSSVPPAELSFDNVEELGFAAGYLVRLFDRWYWTKTGGDRGGKNFVKHRIMAFGSSLTPEMIWKKGLSRFQEYALKLDMGLPDDFRRRAGVVESEYRRLKEHVMARKDDFIGAFWSGYALAFPAKQSD</sequence>
<evidence type="ECO:0000313" key="2">
    <source>
        <dbReference type="Proteomes" id="UP000184529"/>
    </source>
</evidence>